<reference evidence="12" key="1">
    <citation type="journal article" date="2015" name="Nature">
        <title>Complex archaea that bridge the gap between prokaryotes and eukaryotes.</title>
        <authorList>
            <person name="Spang A."/>
            <person name="Saw J.H."/>
            <person name="Jorgensen S.L."/>
            <person name="Zaremba-Niedzwiedzka K."/>
            <person name="Martijn J."/>
            <person name="Lind A.E."/>
            <person name="van Eijk R."/>
            <person name="Schleper C."/>
            <person name="Guy L."/>
            <person name="Ettema T.J."/>
        </authorList>
    </citation>
    <scope>NUCLEOTIDE SEQUENCE</scope>
</reference>
<dbReference type="Pfam" id="PF07884">
    <property type="entry name" value="VKOR"/>
    <property type="match status" value="1"/>
</dbReference>
<dbReference type="EMBL" id="LAZR01030712">
    <property type="protein sequence ID" value="KKL55792.1"/>
    <property type="molecule type" value="Genomic_DNA"/>
</dbReference>
<name>A0A0F9FXD5_9ZZZZ</name>
<dbReference type="AlphaFoldDB" id="A0A0F9FXD5"/>
<proteinExistence type="inferred from homology"/>
<organism evidence="12">
    <name type="scientific">marine sediment metagenome</name>
    <dbReference type="NCBI Taxonomy" id="412755"/>
    <lineage>
        <taxon>unclassified sequences</taxon>
        <taxon>metagenomes</taxon>
        <taxon>ecological metagenomes</taxon>
    </lineage>
</organism>
<keyword evidence="5 10" id="KW-1133">Transmembrane helix</keyword>
<keyword evidence="6" id="KW-0560">Oxidoreductase</keyword>
<feature type="transmembrane region" description="Helical" evidence="10">
    <location>
        <begin position="6"/>
        <end position="26"/>
    </location>
</feature>
<sequence length="97" mass="10679">MSAHAIVFGVPVALLGAGYYITLFMLAAASFIMFNGRLLTIASYATVFGLAASVWFVYVQAFVLNAFCLYCIISAVTTLLLFIMGVLYVLYYRKAHE</sequence>
<evidence type="ECO:0000256" key="8">
    <source>
        <dbReference type="ARBA" id="ARBA00023157"/>
    </source>
</evidence>
<comment type="subcellular location">
    <subcellularLocation>
        <location evidence="1">Membrane</location>
        <topology evidence="1">Multi-pass membrane protein</topology>
    </subcellularLocation>
</comment>
<accession>A0A0F9FXD5</accession>
<evidence type="ECO:0000313" key="12">
    <source>
        <dbReference type="EMBL" id="KKL55792.1"/>
    </source>
</evidence>
<feature type="domain" description="Vitamin K epoxide reductase" evidence="11">
    <location>
        <begin position="2"/>
        <end position="84"/>
    </location>
</feature>
<keyword evidence="7 10" id="KW-0472">Membrane</keyword>
<evidence type="ECO:0000256" key="10">
    <source>
        <dbReference type="SAM" id="Phobius"/>
    </source>
</evidence>
<keyword evidence="3 10" id="KW-0812">Transmembrane</keyword>
<keyword evidence="4" id="KW-0874">Quinone</keyword>
<dbReference type="InterPro" id="IPR038354">
    <property type="entry name" value="VKOR_sf"/>
</dbReference>
<evidence type="ECO:0000256" key="4">
    <source>
        <dbReference type="ARBA" id="ARBA00022719"/>
    </source>
</evidence>
<dbReference type="InterPro" id="IPR012932">
    <property type="entry name" value="VKOR"/>
</dbReference>
<evidence type="ECO:0000256" key="6">
    <source>
        <dbReference type="ARBA" id="ARBA00023002"/>
    </source>
</evidence>
<evidence type="ECO:0000256" key="7">
    <source>
        <dbReference type="ARBA" id="ARBA00023136"/>
    </source>
</evidence>
<evidence type="ECO:0000256" key="1">
    <source>
        <dbReference type="ARBA" id="ARBA00004141"/>
    </source>
</evidence>
<dbReference type="GO" id="GO:0016491">
    <property type="term" value="F:oxidoreductase activity"/>
    <property type="evidence" value="ECO:0007669"/>
    <property type="project" value="UniProtKB-KW"/>
</dbReference>
<dbReference type="GO" id="GO:0048038">
    <property type="term" value="F:quinone binding"/>
    <property type="evidence" value="ECO:0007669"/>
    <property type="project" value="UniProtKB-KW"/>
</dbReference>
<comment type="caution">
    <text evidence="12">The sequence shown here is derived from an EMBL/GenBank/DDBJ whole genome shotgun (WGS) entry which is preliminary data.</text>
</comment>
<evidence type="ECO:0000256" key="9">
    <source>
        <dbReference type="ARBA" id="ARBA00023284"/>
    </source>
</evidence>
<feature type="transmembrane region" description="Helical" evidence="10">
    <location>
        <begin position="64"/>
        <end position="91"/>
    </location>
</feature>
<evidence type="ECO:0000256" key="5">
    <source>
        <dbReference type="ARBA" id="ARBA00022989"/>
    </source>
</evidence>
<feature type="transmembrane region" description="Helical" evidence="10">
    <location>
        <begin position="38"/>
        <end position="58"/>
    </location>
</feature>
<evidence type="ECO:0000256" key="3">
    <source>
        <dbReference type="ARBA" id="ARBA00022692"/>
    </source>
</evidence>
<protein>
    <recommendedName>
        <fullName evidence="11">Vitamin K epoxide reductase domain-containing protein</fullName>
    </recommendedName>
</protein>
<comment type="similarity">
    <text evidence="2">Belongs to the VKOR family.</text>
</comment>
<keyword evidence="8" id="KW-1015">Disulfide bond</keyword>
<gene>
    <name evidence="12" type="ORF">LCGC14_2251870</name>
</gene>
<evidence type="ECO:0000256" key="2">
    <source>
        <dbReference type="ARBA" id="ARBA00006214"/>
    </source>
</evidence>
<dbReference type="Gene3D" id="1.20.1440.130">
    <property type="entry name" value="VKOR domain"/>
    <property type="match status" value="1"/>
</dbReference>
<keyword evidence="9" id="KW-0676">Redox-active center</keyword>
<dbReference type="GO" id="GO:0016020">
    <property type="term" value="C:membrane"/>
    <property type="evidence" value="ECO:0007669"/>
    <property type="project" value="UniProtKB-SubCell"/>
</dbReference>
<evidence type="ECO:0000259" key="11">
    <source>
        <dbReference type="Pfam" id="PF07884"/>
    </source>
</evidence>